<dbReference type="EMBL" id="MU128917">
    <property type="protein sequence ID" value="KAF9519546.1"/>
    <property type="molecule type" value="Genomic_DNA"/>
</dbReference>
<organism evidence="3 4">
    <name type="scientific">Hydnum rufescens UP504</name>
    <dbReference type="NCBI Taxonomy" id="1448309"/>
    <lineage>
        <taxon>Eukaryota</taxon>
        <taxon>Fungi</taxon>
        <taxon>Dikarya</taxon>
        <taxon>Basidiomycota</taxon>
        <taxon>Agaricomycotina</taxon>
        <taxon>Agaricomycetes</taxon>
        <taxon>Cantharellales</taxon>
        <taxon>Hydnaceae</taxon>
        <taxon>Hydnum</taxon>
    </lineage>
</organism>
<feature type="transmembrane region" description="Helical" evidence="1">
    <location>
        <begin position="20"/>
        <end position="40"/>
    </location>
</feature>
<name>A0A9P6DYJ4_9AGAM</name>
<evidence type="ECO:0000313" key="3">
    <source>
        <dbReference type="EMBL" id="KAF9519546.1"/>
    </source>
</evidence>
<evidence type="ECO:0000313" key="4">
    <source>
        <dbReference type="Proteomes" id="UP000886523"/>
    </source>
</evidence>
<gene>
    <name evidence="3" type="ORF">BS47DRAFT_1155279</name>
</gene>
<dbReference type="OrthoDB" id="3350812at2759"/>
<evidence type="ECO:0000259" key="2">
    <source>
        <dbReference type="Pfam" id="PF20151"/>
    </source>
</evidence>
<keyword evidence="1" id="KW-0472">Membrane</keyword>
<dbReference type="InterPro" id="IPR045340">
    <property type="entry name" value="DUF6533"/>
</dbReference>
<comment type="caution">
    <text evidence="3">The sequence shown here is derived from an EMBL/GenBank/DDBJ whole genome shotgun (WGS) entry which is preliminary data.</text>
</comment>
<dbReference type="Pfam" id="PF20151">
    <property type="entry name" value="DUF6533"/>
    <property type="match status" value="1"/>
</dbReference>
<dbReference type="Proteomes" id="UP000886523">
    <property type="component" value="Unassembled WGS sequence"/>
</dbReference>
<feature type="transmembrane region" description="Helical" evidence="1">
    <location>
        <begin position="177"/>
        <end position="199"/>
    </location>
</feature>
<feature type="transmembrane region" description="Helical" evidence="1">
    <location>
        <begin position="211"/>
        <end position="235"/>
    </location>
</feature>
<feature type="transmembrane region" description="Helical" evidence="1">
    <location>
        <begin position="126"/>
        <end position="148"/>
    </location>
</feature>
<dbReference type="AlphaFoldDB" id="A0A9P6DYJ4"/>
<sequence length="248" mass="28177">MLAARTDTQALIRNAKNLENGNFVIVAGLVVLVYDWMTTFPSEYEHFWRARWNLGTILFFLNRIVPIMTGIFHLQTSIVTFSGPVQLRVCAPLLKLVKCLNIVSISIVEVLLALRTYALYDCSRQVLYPLLMLIAGGLVNQLASTWYFHLRPVPNHLPAPYTGCLLLGLPPWSWECMIPILVFEFCALALTLWKFFIYVKSGTNAKVPKILYRDGFIGFLAIIFTTTFGIFVQIFRPKTRDLSTASYA</sequence>
<proteinExistence type="predicted"/>
<keyword evidence="1" id="KW-1133">Transmembrane helix</keyword>
<accession>A0A9P6DYJ4</accession>
<feature type="domain" description="DUF6533" evidence="2">
    <location>
        <begin position="24"/>
        <end position="68"/>
    </location>
</feature>
<protein>
    <recommendedName>
        <fullName evidence="2">DUF6533 domain-containing protein</fullName>
    </recommendedName>
</protein>
<keyword evidence="4" id="KW-1185">Reference proteome</keyword>
<feature type="transmembrane region" description="Helical" evidence="1">
    <location>
        <begin position="52"/>
        <end position="73"/>
    </location>
</feature>
<evidence type="ECO:0000256" key="1">
    <source>
        <dbReference type="SAM" id="Phobius"/>
    </source>
</evidence>
<keyword evidence="1" id="KW-0812">Transmembrane</keyword>
<reference evidence="3" key="1">
    <citation type="journal article" date="2020" name="Nat. Commun.">
        <title>Large-scale genome sequencing of mycorrhizal fungi provides insights into the early evolution of symbiotic traits.</title>
        <authorList>
            <person name="Miyauchi S."/>
            <person name="Kiss E."/>
            <person name="Kuo A."/>
            <person name="Drula E."/>
            <person name="Kohler A."/>
            <person name="Sanchez-Garcia M."/>
            <person name="Morin E."/>
            <person name="Andreopoulos B."/>
            <person name="Barry K.W."/>
            <person name="Bonito G."/>
            <person name="Buee M."/>
            <person name="Carver A."/>
            <person name="Chen C."/>
            <person name="Cichocki N."/>
            <person name="Clum A."/>
            <person name="Culley D."/>
            <person name="Crous P.W."/>
            <person name="Fauchery L."/>
            <person name="Girlanda M."/>
            <person name="Hayes R.D."/>
            <person name="Keri Z."/>
            <person name="LaButti K."/>
            <person name="Lipzen A."/>
            <person name="Lombard V."/>
            <person name="Magnuson J."/>
            <person name="Maillard F."/>
            <person name="Murat C."/>
            <person name="Nolan M."/>
            <person name="Ohm R.A."/>
            <person name="Pangilinan J."/>
            <person name="Pereira M.F."/>
            <person name="Perotto S."/>
            <person name="Peter M."/>
            <person name="Pfister S."/>
            <person name="Riley R."/>
            <person name="Sitrit Y."/>
            <person name="Stielow J.B."/>
            <person name="Szollosi G."/>
            <person name="Zifcakova L."/>
            <person name="Stursova M."/>
            <person name="Spatafora J.W."/>
            <person name="Tedersoo L."/>
            <person name="Vaario L.M."/>
            <person name="Yamada A."/>
            <person name="Yan M."/>
            <person name="Wang P."/>
            <person name="Xu J."/>
            <person name="Bruns T."/>
            <person name="Baldrian P."/>
            <person name="Vilgalys R."/>
            <person name="Dunand C."/>
            <person name="Henrissat B."/>
            <person name="Grigoriev I.V."/>
            <person name="Hibbett D."/>
            <person name="Nagy L.G."/>
            <person name="Martin F.M."/>
        </authorList>
    </citation>
    <scope>NUCLEOTIDE SEQUENCE</scope>
    <source>
        <strain evidence="3">UP504</strain>
    </source>
</reference>